<sequence>MIILPAIDIIEGRAVRLYKGDYSLKTEYGNPADVALDFKREGATHIHIVDLDGAKSGQAPNFELISRIANSTDLFVEVGGGIRSLDTVKKYLDAGVSRVIIGTAAITDSDFLDKALDAYGEKIAVGVDILDEKVRIKGWLESSGINVYDFVAKMEALGVKTVICTDISKDGAMSGTNLELYKQLKSRFGLDIIASGGVSSMADVIALRNAGLSGAIIGKAYYMGAIRLKEAIEAAK</sequence>
<dbReference type="InterPro" id="IPR011060">
    <property type="entry name" value="RibuloseP-bd_barrel"/>
</dbReference>
<dbReference type="NCBIfam" id="TIGR00007">
    <property type="entry name" value="1-(5-phosphoribosyl)-5-[(5-phosphoribosylamino)methylideneamino]imidazole-4-carboxamide isomerase"/>
    <property type="match status" value="1"/>
</dbReference>
<dbReference type="FunFam" id="3.20.20.70:FF:000009">
    <property type="entry name" value="1-(5-phosphoribosyl)-5-[(5-phosphoribosylamino)methylideneamino] imidazole-4-carboxamide isomerase"/>
    <property type="match status" value="1"/>
</dbReference>
<accession>A0A9D1GTH7</accession>
<evidence type="ECO:0000256" key="8">
    <source>
        <dbReference type="ARBA" id="ARBA00022605"/>
    </source>
</evidence>
<evidence type="ECO:0000256" key="14">
    <source>
        <dbReference type="RuleBase" id="RU003658"/>
    </source>
</evidence>
<dbReference type="PANTHER" id="PTHR43090">
    <property type="entry name" value="1-(5-PHOSPHORIBOSYL)-5-[(5-PHOSPHORIBOSYLAMINO)METHYLIDENEAMINO] IMIDAZOLE-4-CARBOXAMIDE ISOMERASE"/>
    <property type="match status" value="1"/>
</dbReference>
<evidence type="ECO:0000256" key="5">
    <source>
        <dbReference type="ARBA" id="ARBA00012550"/>
    </source>
</evidence>
<comment type="pathway">
    <text evidence="3 12 14">Amino-acid biosynthesis; L-histidine biosynthesis; L-histidine from 5-phospho-alpha-D-ribose 1-diphosphate: step 4/9.</text>
</comment>
<dbReference type="Pfam" id="PF00977">
    <property type="entry name" value="His_biosynth"/>
    <property type="match status" value="1"/>
</dbReference>
<dbReference type="Gene3D" id="3.20.20.70">
    <property type="entry name" value="Aldolase class I"/>
    <property type="match status" value="1"/>
</dbReference>
<comment type="subcellular location">
    <subcellularLocation>
        <location evidence="2 12 14">Cytoplasm</location>
    </subcellularLocation>
</comment>
<name>A0A9D1GTH7_9FIRM</name>
<dbReference type="HAMAP" id="MF_01014">
    <property type="entry name" value="HisA"/>
    <property type="match status" value="1"/>
</dbReference>
<dbReference type="InterPro" id="IPR023016">
    <property type="entry name" value="HisA/PriA"/>
</dbReference>
<keyword evidence="9 12" id="KW-0368">Histidine biosynthesis</keyword>
<evidence type="ECO:0000256" key="2">
    <source>
        <dbReference type="ARBA" id="ARBA00004496"/>
    </source>
</evidence>
<evidence type="ECO:0000256" key="13">
    <source>
        <dbReference type="RuleBase" id="RU003657"/>
    </source>
</evidence>
<dbReference type="CDD" id="cd04732">
    <property type="entry name" value="HisA"/>
    <property type="match status" value="1"/>
</dbReference>
<dbReference type="PANTHER" id="PTHR43090:SF2">
    <property type="entry name" value="1-(5-PHOSPHORIBOSYL)-5-[(5-PHOSPHORIBOSYLAMINO)METHYLIDENEAMINO] IMIDAZOLE-4-CARBOXAMIDE ISOMERASE"/>
    <property type="match status" value="1"/>
</dbReference>
<keyword evidence="7 12" id="KW-0963">Cytoplasm</keyword>
<feature type="active site" description="Proton acceptor" evidence="12">
    <location>
        <position position="8"/>
    </location>
</feature>
<dbReference type="GO" id="GO:0000105">
    <property type="term" value="P:L-histidine biosynthetic process"/>
    <property type="evidence" value="ECO:0007669"/>
    <property type="project" value="UniProtKB-UniRule"/>
</dbReference>
<dbReference type="InterPro" id="IPR006062">
    <property type="entry name" value="His_biosynth"/>
</dbReference>
<dbReference type="GO" id="GO:0005737">
    <property type="term" value="C:cytoplasm"/>
    <property type="evidence" value="ECO:0007669"/>
    <property type="project" value="UniProtKB-SubCell"/>
</dbReference>
<gene>
    <name evidence="12 15" type="primary">hisA</name>
    <name evidence="15" type="ORF">IAC39_02810</name>
</gene>
<evidence type="ECO:0000256" key="7">
    <source>
        <dbReference type="ARBA" id="ARBA00022490"/>
    </source>
</evidence>
<evidence type="ECO:0000256" key="3">
    <source>
        <dbReference type="ARBA" id="ARBA00005133"/>
    </source>
</evidence>
<evidence type="ECO:0000256" key="10">
    <source>
        <dbReference type="ARBA" id="ARBA00023235"/>
    </source>
</evidence>
<feature type="active site" description="Proton donor" evidence="12">
    <location>
        <position position="128"/>
    </location>
</feature>
<dbReference type="AlphaFoldDB" id="A0A9D1GTH7"/>
<dbReference type="InterPro" id="IPR044524">
    <property type="entry name" value="Isoase_HisA-like"/>
</dbReference>
<evidence type="ECO:0000313" key="15">
    <source>
        <dbReference type="EMBL" id="HIT58632.1"/>
    </source>
</evidence>
<keyword evidence="8 12" id="KW-0028">Amino-acid biosynthesis</keyword>
<dbReference type="GO" id="GO:0000162">
    <property type="term" value="P:L-tryptophan biosynthetic process"/>
    <property type="evidence" value="ECO:0007669"/>
    <property type="project" value="TreeGrafter"/>
</dbReference>
<evidence type="ECO:0000256" key="9">
    <source>
        <dbReference type="ARBA" id="ARBA00023102"/>
    </source>
</evidence>
<keyword evidence="10 12" id="KW-0413">Isomerase</keyword>
<evidence type="ECO:0000313" key="16">
    <source>
        <dbReference type="Proteomes" id="UP000824136"/>
    </source>
</evidence>
<dbReference type="EMBL" id="DVLL01000012">
    <property type="protein sequence ID" value="HIT58632.1"/>
    <property type="molecule type" value="Genomic_DNA"/>
</dbReference>
<comment type="catalytic activity">
    <reaction evidence="1 12 14">
        <text>1-(5-phospho-beta-D-ribosyl)-5-[(5-phospho-beta-D-ribosylamino)methylideneamino]imidazole-4-carboxamide = 5-[(5-phospho-1-deoxy-D-ribulos-1-ylimino)methylamino]-1-(5-phospho-beta-D-ribosyl)imidazole-4-carboxamide</text>
        <dbReference type="Rhea" id="RHEA:15469"/>
        <dbReference type="ChEBI" id="CHEBI:58435"/>
        <dbReference type="ChEBI" id="CHEBI:58525"/>
        <dbReference type="EC" id="5.3.1.16"/>
    </reaction>
</comment>
<protein>
    <recommendedName>
        <fullName evidence="6 12">1-(5-phosphoribosyl)-5-[(5-phosphoribosylamino)methylideneamino] imidazole-4-carboxamide isomerase</fullName>
        <ecNumber evidence="5 12">5.3.1.16</ecNumber>
    </recommendedName>
    <alternativeName>
        <fullName evidence="11 12">Phosphoribosylformimino-5-aminoimidazole carboxamide ribotide isomerase</fullName>
    </alternativeName>
</protein>
<dbReference type="InterPro" id="IPR013785">
    <property type="entry name" value="Aldolase_TIM"/>
</dbReference>
<proteinExistence type="inferred from homology"/>
<dbReference type="EC" id="5.3.1.16" evidence="5 12"/>
<reference evidence="15" key="2">
    <citation type="journal article" date="2021" name="PeerJ">
        <title>Extensive microbial diversity within the chicken gut microbiome revealed by metagenomics and culture.</title>
        <authorList>
            <person name="Gilroy R."/>
            <person name="Ravi A."/>
            <person name="Getino M."/>
            <person name="Pursley I."/>
            <person name="Horton D.L."/>
            <person name="Alikhan N.F."/>
            <person name="Baker D."/>
            <person name="Gharbi K."/>
            <person name="Hall N."/>
            <person name="Watson M."/>
            <person name="Adriaenssens E.M."/>
            <person name="Foster-Nyarko E."/>
            <person name="Jarju S."/>
            <person name="Secka A."/>
            <person name="Antonio M."/>
            <person name="Oren A."/>
            <person name="Chaudhuri R.R."/>
            <person name="La Ragione R."/>
            <person name="Hildebrand F."/>
            <person name="Pallen M.J."/>
        </authorList>
    </citation>
    <scope>NUCLEOTIDE SEQUENCE</scope>
    <source>
        <strain evidence="15">CHK33-4379</strain>
    </source>
</reference>
<dbReference type="SUPFAM" id="SSF51366">
    <property type="entry name" value="Ribulose-phoshate binding barrel"/>
    <property type="match status" value="1"/>
</dbReference>
<dbReference type="Proteomes" id="UP000824136">
    <property type="component" value="Unassembled WGS sequence"/>
</dbReference>
<reference evidence="15" key="1">
    <citation type="submission" date="2020-10" db="EMBL/GenBank/DDBJ databases">
        <authorList>
            <person name="Gilroy R."/>
        </authorList>
    </citation>
    <scope>NUCLEOTIDE SEQUENCE</scope>
    <source>
        <strain evidence="15">CHK33-4379</strain>
    </source>
</reference>
<evidence type="ECO:0000256" key="1">
    <source>
        <dbReference type="ARBA" id="ARBA00000901"/>
    </source>
</evidence>
<comment type="caution">
    <text evidence="15">The sequence shown here is derived from an EMBL/GenBank/DDBJ whole genome shotgun (WGS) entry which is preliminary data.</text>
</comment>
<evidence type="ECO:0000256" key="6">
    <source>
        <dbReference type="ARBA" id="ARBA00018464"/>
    </source>
</evidence>
<dbReference type="InterPro" id="IPR006063">
    <property type="entry name" value="HisA_bact_arch"/>
</dbReference>
<organism evidence="15 16">
    <name type="scientific">Candidatus Faeciplasma pullistercoris</name>
    <dbReference type="NCBI Taxonomy" id="2840800"/>
    <lineage>
        <taxon>Bacteria</taxon>
        <taxon>Bacillati</taxon>
        <taxon>Bacillota</taxon>
        <taxon>Clostridia</taxon>
        <taxon>Eubacteriales</taxon>
        <taxon>Oscillospiraceae</taxon>
        <taxon>Oscillospiraceae incertae sedis</taxon>
        <taxon>Candidatus Faeciplasma</taxon>
    </lineage>
</organism>
<dbReference type="GO" id="GO:0003949">
    <property type="term" value="F:1-(5-phosphoribosyl)-5-[(5-phosphoribosylamino)methylideneamino]imidazole-4-carboxamide isomerase activity"/>
    <property type="evidence" value="ECO:0007669"/>
    <property type="project" value="UniProtKB-UniRule"/>
</dbReference>
<evidence type="ECO:0000256" key="4">
    <source>
        <dbReference type="ARBA" id="ARBA00009667"/>
    </source>
</evidence>
<comment type="similarity">
    <text evidence="4 12 13">Belongs to the HisA/HisF family.</text>
</comment>
<evidence type="ECO:0000256" key="11">
    <source>
        <dbReference type="ARBA" id="ARBA00030547"/>
    </source>
</evidence>
<evidence type="ECO:0000256" key="12">
    <source>
        <dbReference type="HAMAP-Rule" id="MF_01014"/>
    </source>
</evidence>